<evidence type="ECO:0008006" key="9">
    <source>
        <dbReference type="Google" id="ProtNLM"/>
    </source>
</evidence>
<comment type="similarity">
    <text evidence="2">Belongs to the TMEM19 family.</text>
</comment>
<comment type="caution">
    <text evidence="7">The sequence shown here is derived from an EMBL/GenBank/DDBJ whole genome shotgun (WGS) entry which is preliminary data.</text>
</comment>
<evidence type="ECO:0000256" key="6">
    <source>
        <dbReference type="SAM" id="Phobius"/>
    </source>
</evidence>
<dbReference type="InterPro" id="IPR002794">
    <property type="entry name" value="DUF92_TMEM19"/>
</dbReference>
<comment type="subcellular location">
    <subcellularLocation>
        <location evidence="1">Membrane</location>
        <topology evidence="1">Multi-pass membrane protein</topology>
    </subcellularLocation>
</comment>
<evidence type="ECO:0000256" key="3">
    <source>
        <dbReference type="ARBA" id="ARBA00022692"/>
    </source>
</evidence>
<gene>
    <name evidence="7" type="ORF">EU93_0612</name>
</gene>
<protein>
    <recommendedName>
        <fullName evidence="9">TIGR00297 family protein</fullName>
    </recommendedName>
</protein>
<proteinExistence type="inferred from homology"/>
<evidence type="ECO:0000313" key="7">
    <source>
        <dbReference type="EMBL" id="KGF92348.1"/>
    </source>
</evidence>
<dbReference type="Proteomes" id="UP000030491">
    <property type="component" value="Unassembled WGS sequence"/>
</dbReference>
<feature type="transmembrane region" description="Helical" evidence="6">
    <location>
        <begin position="160"/>
        <end position="184"/>
    </location>
</feature>
<feature type="transmembrane region" description="Helical" evidence="6">
    <location>
        <begin position="33"/>
        <end position="61"/>
    </location>
</feature>
<evidence type="ECO:0000313" key="8">
    <source>
        <dbReference type="Proteomes" id="UP000030491"/>
    </source>
</evidence>
<evidence type="ECO:0000256" key="5">
    <source>
        <dbReference type="ARBA" id="ARBA00023136"/>
    </source>
</evidence>
<dbReference type="OrthoDB" id="539948at2"/>
<dbReference type="GO" id="GO:0016020">
    <property type="term" value="C:membrane"/>
    <property type="evidence" value="ECO:0007669"/>
    <property type="project" value="UniProtKB-SubCell"/>
</dbReference>
<sequence length="247" mass="27149">MELIRNQFFIGFCINFSLIYIFCKIPLMTKGGWISAGILGTILWGCFSWQGWMSVVIYLLFGSLVTKIGFKFKKEQGIAEKRGGRRGPENVWGSAATGLFFAIMTKFNAPNAVMFKIGFAASFAAKLADTFGSEIGKRFGKDTYLITSLKKVERGTEGGISLEGTLASVLGSIFMAFIMLRLSIISTKSHFIIVAVSGLLATLSESIIGARFQNKYKLSNEMVNAMQTSIASVFAIFGLILYSYFVN</sequence>
<dbReference type="Pfam" id="PF01940">
    <property type="entry name" value="DUF92"/>
    <property type="match status" value="1"/>
</dbReference>
<keyword evidence="3 6" id="KW-0812">Transmembrane</keyword>
<evidence type="ECO:0000256" key="2">
    <source>
        <dbReference type="ARBA" id="ARBA00009012"/>
    </source>
</evidence>
<name>A0A0A1ZW11_PROMR</name>
<evidence type="ECO:0000256" key="1">
    <source>
        <dbReference type="ARBA" id="ARBA00004141"/>
    </source>
</evidence>
<organism evidence="7 8">
    <name type="scientific">Prochlorococcus marinus str. MIT 9116</name>
    <dbReference type="NCBI Taxonomy" id="167544"/>
    <lineage>
        <taxon>Bacteria</taxon>
        <taxon>Bacillati</taxon>
        <taxon>Cyanobacteriota</taxon>
        <taxon>Cyanophyceae</taxon>
        <taxon>Synechococcales</taxon>
        <taxon>Prochlorococcaceae</taxon>
        <taxon>Prochlorococcus</taxon>
    </lineage>
</organism>
<feature type="transmembrane region" description="Helical" evidence="6">
    <location>
        <begin position="7"/>
        <end position="27"/>
    </location>
</feature>
<dbReference type="AlphaFoldDB" id="A0A0A1ZW11"/>
<feature type="transmembrane region" description="Helical" evidence="6">
    <location>
        <begin position="222"/>
        <end position="245"/>
    </location>
</feature>
<dbReference type="PANTHER" id="PTHR13353:SF5">
    <property type="entry name" value="TRANSMEMBRANE PROTEIN 19"/>
    <property type="match status" value="1"/>
</dbReference>
<dbReference type="PANTHER" id="PTHR13353">
    <property type="entry name" value="TRANSMEMBRANE PROTEIN 19"/>
    <property type="match status" value="1"/>
</dbReference>
<accession>A0A0A1ZW11</accession>
<keyword evidence="4 6" id="KW-1133">Transmembrane helix</keyword>
<evidence type="ECO:0000256" key="4">
    <source>
        <dbReference type="ARBA" id="ARBA00022989"/>
    </source>
</evidence>
<keyword evidence="5 6" id="KW-0472">Membrane</keyword>
<reference evidence="8" key="1">
    <citation type="journal article" date="2014" name="Sci. Data">
        <title>Genomes of diverse isolates of the marine cyanobacterium Prochlorococcus.</title>
        <authorList>
            <person name="Biller S."/>
            <person name="Berube P."/>
            <person name="Thompson J."/>
            <person name="Kelly L."/>
            <person name="Roggensack S."/>
            <person name="Awad L."/>
            <person name="Roache-Johnson K."/>
            <person name="Ding H."/>
            <person name="Giovannoni S.J."/>
            <person name="Moore L.R."/>
            <person name="Chisholm S.W."/>
        </authorList>
    </citation>
    <scope>NUCLEOTIDE SEQUENCE [LARGE SCALE GENOMIC DNA]</scope>
</reference>
<feature type="transmembrane region" description="Helical" evidence="6">
    <location>
        <begin position="190"/>
        <end position="210"/>
    </location>
</feature>
<dbReference type="EMBL" id="JNAJ01000008">
    <property type="protein sequence ID" value="KGF92348.1"/>
    <property type="molecule type" value="Genomic_DNA"/>
</dbReference>
<dbReference type="RefSeq" id="WP_032513411.1">
    <property type="nucleotide sequence ID" value="NZ_JNAJ01000008.1"/>
</dbReference>